<evidence type="ECO:0008006" key="3">
    <source>
        <dbReference type="Google" id="ProtNLM"/>
    </source>
</evidence>
<dbReference type="InterPro" id="IPR034660">
    <property type="entry name" value="DinB/YfiT-like"/>
</dbReference>
<sequence length="172" mass="19694">MSIQQVPEIVVSTFNRGLDTFAHILSKAEQHAKENDIDVNSLVDARVVEDQLPLSFQVQFTSRVVRTNLGRLSGEVLPPWDENEKTFEDLKKRVQRTQELVKSFDLAKTQGKEGEKFEMHFKGQDHTIYLMDFMLTHVLPNFFFHISTAYSILRAKGVPLGKEDWLGGFLGL</sequence>
<dbReference type="EMBL" id="JAFIMR010000004">
    <property type="protein sequence ID" value="KAI1879717.1"/>
    <property type="molecule type" value="Genomic_DNA"/>
</dbReference>
<comment type="caution">
    <text evidence="1">The sequence shown here is derived from an EMBL/GenBank/DDBJ whole genome shotgun (WGS) entry which is preliminary data.</text>
</comment>
<organism evidence="1 2">
    <name type="scientific">Neoarthrinium moseri</name>
    <dbReference type="NCBI Taxonomy" id="1658444"/>
    <lineage>
        <taxon>Eukaryota</taxon>
        <taxon>Fungi</taxon>
        <taxon>Dikarya</taxon>
        <taxon>Ascomycota</taxon>
        <taxon>Pezizomycotina</taxon>
        <taxon>Sordariomycetes</taxon>
        <taxon>Xylariomycetidae</taxon>
        <taxon>Amphisphaeriales</taxon>
        <taxon>Apiosporaceae</taxon>
        <taxon>Neoarthrinium</taxon>
    </lineage>
</organism>
<accession>A0A9Q0ATQ5</accession>
<gene>
    <name evidence="1" type="ORF">JX265_002671</name>
</gene>
<dbReference type="SUPFAM" id="SSF109854">
    <property type="entry name" value="DinB/YfiT-like putative metalloenzymes"/>
    <property type="match status" value="1"/>
</dbReference>
<evidence type="ECO:0000313" key="1">
    <source>
        <dbReference type="EMBL" id="KAI1879717.1"/>
    </source>
</evidence>
<name>A0A9Q0ATQ5_9PEZI</name>
<dbReference type="Pfam" id="PF09351">
    <property type="entry name" value="DUF1993"/>
    <property type="match status" value="1"/>
</dbReference>
<keyword evidence="2" id="KW-1185">Reference proteome</keyword>
<dbReference type="Proteomes" id="UP000829685">
    <property type="component" value="Unassembled WGS sequence"/>
</dbReference>
<dbReference type="Gene3D" id="1.20.120.450">
    <property type="entry name" value="dinb family like domain"/>
    <property type="match status" value="1"/>
</dbReference>
<protein>
    <recommendedName>
        <fullName evidence="3">DUF1993 domain-containing protein</fullName>
    </recommendedName>
</protein>
<dbReference type="AlphaFoldDB" id="A0A9Q0ATQ5"/>
<dbReference type="PANTHER" id="PTHR36922">
    <property type="entry name" value="BLL2446 PROTEIN"/>
    <property type="match status" value="1"/>
</dbReference>
<dbReference type="OrthoDB" id="3724345at2759"/>
<dbReference type="PANTHER" id="PTHR36922:SF1">
    <property type="entry name" value="DUF1993 DOMAIN-CONTAINING PROTEIN"/>
    <property type="match status" value="1"/>
</dbReference>
<reference evidence="1" key="1">
    <citation type="submission" date="2021-03" db="EMBL/GenBank/DDBJ databases">
        <title>Revisited historic fungal species revealed as producer of novel bioactive compounds through whole genome sequencing and comparative genomics.</title>
        <authorList>
            <person name="Vignolle G.A."/>
            <person name="Hochenegger N."/>
            <person name="Mach R.L."/>
            <person name="Mach-Aigner A.R."/>
            <person name="Javad Rahimi M."/>
            <person name="Salim K.A."/>
            <person name="Chan C.M."/>
            <person name="Lim L.B.L."/>
            <person name="Cai F."/>
            <person name="Druzhinina I.S."/>
            <person name="U'Ren J.M."/>
            <person name="Derntl C."/>
        </authorList>
    </citation>
    <scope>NUCLEOTIDE SEQUENCE</scope>
    <source>
        <strain evidence="1">TUCIM 5799</strain>
    </source>
</reference>
<dbReference type="InterPro" id="IPR018531">
    <property type="entry name" value="DUF1993"/>
</dbReference>
<evidence type="ECO:0000313" key="2">
    <source>
        <dbReference type="Proteomes" id="UP000829685"/>
    </source>
</evidence>
<proteinExistence type="predicted"/>